<reference evidence="4 5" key="1">
    <citation type="submission" date="2024-04" db="EMBL/GenBank/DDBJ databases">
        <title>Draft genome sequence of Pseudophaeobacter arcticus NBRC 116598.</title>
        <authorList>
            <person name="Miyakawa T."/>
            <person name="Kusuya Y."/>
            <person name="Miura T."/>
        </authorList>
    </citation>
    <scope>NUCLEOTIDE SEQUENCE [LARGE SCALE GENOMIC DNA]</scope>
    <source>
        <strain evidence="4 5">SU-CL00105</strain>
    </source>
</reference>
<proteinExistence type="predicted"/>
<evidence type="ECO:0000256" key="1">
    <source>
        <dbReference type="ARBA" id="ARBA00023002"/>
    </source>
</evidence>
<dbReference type="InterPro" id="IPR045010">
    <property type="entry name" value="MDR_fam"/>
</dbReference>
<dbReference type="Gene3D" id="3.40.50.720">
    <property type="entry name" value="NAD(P)-binding Rossmann-like Domain"/>
    <property type="match status" value="1"/>
</dbReference>
<dbReference type="Pfam" id="PF16884">
    <property type="entry name" value="ADH_N_2"/>
    <property type="match status" value="1"/>
</dbReference>
<dbReference type="Pfam" id="PF00107">
    <property type="entry name" value="ADH_zinc_N"/>
    <property type="match status" value="1"/>
</dbReference>
<dbReference type="SUPFAM" id="SSF50129">
    <property type="entry name" value="GroES-like"/>
    <property type="match status" value="2"/>
</dbReference>
<evidence type="ECO:0000259" key="3">
    <source>
        <dbReference type="SMART" id="SM00829"/>
    </source>
</evidence>
<accession>A0ABQ0AL95</accession>
<dbReference type="InterPro" id="IPR020843">
    <property type="entry name" value="ER"/>
</dbReference>
<dbReference type="CDD" id="cd05288">
    <property type="entry name" value="PGDH"/>
    <property type="match status" value="1"/>
</dbReference>
<comment type="caution">
    <text evidence="4">The sequence shown here is derived from an EMBL/GenBank/DDBJ whole genome shotgun (WGS) entry which is preliminary data.</text>
</comment>
<organism evidence="4 5">
    <name type="scientific">Pseudophaeobacter arcticus</name>
    <dbReference type="NCBI Taxonomy" id="385492"/>
    <lineage>
        <taxon>Bacteria</taxon>
        <taxon>Pseudomonadati</taxon>
        <taxon>Pseudomonadota</taxon>
        <taxon>Alphaproteobacteria</taxon>
        <taxon>Rhodobacterales</taxon>
        <taxon>Paracoccaceae</taxon>
        <taxon>Pseudophaeobacter</taxon>
    </lineage>
</organism>
<dbReference type="EMBL" id="BAABWU010000007">
    <property type="protein sequence ID" value="GAA6196647.1"/>
    <property type="molecule type" value="Genomic_DNA"/>
</dbReference>
<dbReference type="Gene3D" id="3.90.180.10">
    <property type="entry name" value="Medium-chain alcohol dehydrogenases, catalytic domain"/>
    <property type="match status" value="1"/>
</dbReference>
<dbReference type="PANTHER" id="PTHR43205:SF7">
    <property type="entry name" value="PROSTAGLANDIN REDUCTASE 1"/>
    <property type="match status" value="1"/>
</dbReference>
<dbReference type="Proteomes" id="UP001441944">
    <property type="component" value="Unassembled WGS sequence"/>
</dbReference>
<dbReference type="InterPro" id="IPR013149">
    <property type="entry name" value="ADH-like_C"/>
</dbReference>
<keyword evidence="5" id="KW-1185">Reference proteome</keyword>
<evidence type="ECO:0000313" key="4">
    <source>
        <dbReference type="EMBL" id="GAA6196647.1"/>
    </source>
</evidence>
<evidence type="ECO:0000256" key="2">
    <source>
        <dbReference type="SAM" id="MobiDB-lite"/>
    </source>
</evidence>
<dbReference type="RefSeq" id="WP_353399706.1">
    <property type="nucleotide sequence ID" value="NZ_BAABWU010000007.1"/>
</dbReference>
<feature type="domain" description="Enoyl reductase (ER)" evidence="3">
    <location>
        <begin position="18"/>
        <end position="343"/>
    </location>
</feature>
<dbReference type="SUPFAM" id="SSF51735">
    <property type="entry name" value="NAD(P)-binding Rossmann-fold domains"/>
    <property type="match status" value="1"/>
</dbReference>
<keyword evidence="1" id="KW-0560">Oxidoreductase</keyword>
<dbReference type="InterPro" id="IPR041694">
    <property type="entry name" value="ADH_N_2"/>
</dbReference>
<dbReference type="PANTHER" id="PTHR43205">
    <property type="entry name" value="PROSTAGLANDIN REDUCTASE"/>
    <property type="match status" value="1"/>
</dbReference>
<dbReference type="InterPro" id="IPR011032">
    <property type="entry name" value="GroES-like_sf"/>
</dbReference>
<name>A0ABQ0AL95_9RHOB</name>
<dbReference type="InterPro" id="IPR036291">
    <property type="entry name" value="NAD(P)-bd_dom_sf"/>
</dbReference>
<sequence>MSTEMQEIVLASRPEAEPTPENFRLETSPLPTPGDGEVVVKVHYMSLDPYMRGRMDDAKSYAAPVPIGGRMEAGAVGEVIASNSPHFKVGDFAFGMFGWASHGCLPARELRKLDPSQGPITAALGVLGMPGFTGWHGLSAYGRPQAGETLVVAAATGPVGSMVGQLAKKAGLRVIGIAGGAEKCKMAVETFGFDACLDHRAYADARALRKDLKEACPKGIDIYFENVGGKVLEAVLPMMNPHGRIPICGMIAWYNAGGLGEGASDAALTGPNIWRNVLVKFLSVNGFIISNHFDRYPEFLKEVGPMVAKGELRFVEDIAEGLENAPTAFMAMLKGGNTGKQIVKLV</sequence>
<gene>
    <name evidence="4" type="ORF">NBRC116598_20910</name>
</gene>
<protein>
    <submittedName>
        <fullName evidence="4">NADP-dependent oxidoreductase</fullName>
    </submittedName>
</protein>
<dbReference type="SMART" id="SM00829">
    <property type="entry name" value="PKS_ER"/>
    <property type="match status" value="1"/>
</dbReference>
<feature type="region of interest" description="Disordered" evidence="2">
    <location>
        <begin position="1"/>
        <end position="32"/>
    </location>
</feature>
<evidence type="ECO:0000313" key="5">
    <source>
        <dbReference type="Proteomes" id="UP001441944"/>
    </source>
</evidence>